<dbReference type="KEGG" id="upv:EJN92_10600"/>
<feature type="transmembrane region" description="Helical" evidence="1">
    <location>
        <begin position="70"/>
        <end position="87"/>
    </location>
</feature>
<evidence type="ECO:0000313" key="2">
    <source>
        <dbReference type="EMBL" id="AZP12411.1"/>
    </source>
</evidence>
<feature type="transmembrane region" description="Helical" evidence="1">
    <location>
        <begin position="121"/>
        <end position="139"/>
    </location>
</feature>
<dbReference type="InterPro" id="IPR010266">
    <property type="entry name" value="NnrS"/>
</dbReference>
<reference evidence="2 3" key="1">
    <citation type="journal article" date="2011" name="Int. J. Syst. Evol. Microbiol.">
        <title>Description of Undibacterium oligocarboniphilum sp. nov., isolated from purified water, and Undibacterium pigrum strain CCUG 49012 as the type strain of Undibacterium parvum sp. nov., and emended descriptions of the genus Undibacterium and the species Undibacterium pigrum.</title>
        <authorList>
            <person name="Eder W."/>
            <person name="Wanner G."/>
            <person name="Ludwig W."/>
            <person name="Busse H.J."/>
            <person name="Ziemke-Kageler F."/>
            <person name="Lang E."/>
        </authorList>
    </citation>
    <scope>NUCLEOTIDE SEQUENCE [LARGE SCALE GENOMIC DNA]</scope>
    <source>
        <strain evidence="2 3">DSM 23061</strain>
    </source>
</reference>
<keyword evidence="1" id="KW-0472">Membrane</keyword>
<dbReference type="Pfam" id="PF05940">
    <property type="entry name" value="NnrS"/>
    <property type="match status" value="1"/>
</dbReference>
<dbReference type="OrthoDB" id="9770040at2"/>
<name>A0A3S9HJX5_9BURK</name>
<feature type="transmembrane region" description="Helical" evidence="1">
    <location>
        <begin position="302"/>
        <end position="321"/>
    </location>
</feature>
<feature type="transmembrane region" description="Helical" evidence="1">
    <location>
        <begin position="183"/>
        <end position="202"/>
    </location>
</feature>
<feature type="transmembrane region" description="Helical" evidence="1">
    <location>
        <begin position="32"/>
        <end position="50"/>
    </location>
</feature>
<keyword evidence="1" id="KW-0812">Transmembrane</keyword>
<protein>
    <submittedName>
        <fullName evidence="2">NnrS family protein</fullName>
    </submittedName>
</protein>
<dbReference type="EMBL" id="CP034464">
    <property type="protein sequence ID" value="AZP12411.1"/>
    <property type="molecule type" value="Genomic_DNA"/>
</dbReference>
<organism evidence="2 3">
    <name type="scientific">Undibacterium parvum</name>
    <dbReference type="NCBI Taxonomy" id="401471"/>
    <lineage>
        <taxon>Bacteria</taxon>
        <taxon>Pseudomonadati</taxon>
        <taxon>Pseudomonadota</taxon>
        <taxon>Betaproteobacteria</taxon>
        <taxon>Burkholderiales</taxon>
        <taxon>Oxalobacteraceae</taxon>
        <taxon>Undibacterium</taxon>
    </lineage>
</organism>
<dbReference type="RefSeq" id="WP_126127792.1">
    <property type="nucleotide sequence ID" value="NZ_CP034464.1"/>
</dbReference>
<feature type="transmembrane region" description="Helical" evidence="1">
    <location>
        <begin position="214"/>
        <end position="238"/>
    </location>
</feature>
<feature type="transmembrane region" description="Helical" evidence="1">
    <location>
        <begin position="151"/>
        <end position="177"/>
    </location>
</feature>
<proteinExistence type="predicted"/>
<accession>A0A3S9HJX5</accession>
<feature type="transmembrane region" description="Helical" evidence="1">
    <location>
        <begin position="342"/>
        <end position="364"/>
    </location>
</feature>
<evidence type="ECO:0000256" key="1">
    <source>
        <dbReference type="SAM" id="Phobius"/>
    </source>
</evidence>
<sequence>MNSISVNPAVRKSNSAIWQAQHPVWALGFRPFYLLAAAFAALSLPLWIAHYLGWLNRWPQVNVAWHMHEMVFGMAIAVIIGFLYTAGRNWTGLATPSKRHLALLAGCWLIGRLAMLLAVPTWAAVLDLAFLPLAAWPLYRVLQQSGNMRNMFLIVLLGLLSLANAVFHAGVLGLIVLAPATTVHAAILLIVIMESVIGARVIPMFTQNGVPGVLAIVHPWLNRSAVAALLLASLAWVAAAPAPLLALLCAGAACIVMARLALWQPHRTLGAPIVWILQISYAWIPVGFFLLALAALDLIPASAAWHALTVGSMAGLILGMMTRTTLGHTGRPLKTGCLELALYLLIQTAALARVAASLLTPALYQASLVLAMFCWCAAFLLFLFAYTPYLLSVRVDGREG</sequence>
<keyword evidence="3" id="KW-1185">Reference proteome</keyword>
<feature type="transmembrane region" description="Helical" evidence="1">
    <location>
        <begin position="370"/>
        <end position="391"/>
    </location>
</feature>
<feature type="transmembrane region" description="Helical" evidence="1">
    <location>
        <begin position="274"/>
        <end position="296"/>
    </location>
</feature>
<dbReference type="AlphaFoldDB" id="A0A3S9HJX5"/>
<gene>
    <name evidence="2" type="ORF">EJN92_10600</name>
</gene>
<feature type="transmembrane region" description="Helical" evidence="1">
    <location>
        <begin position="99"/>
        <end position="115"/>
    </location>
</feature>
<keyword evidence="1" id="KW-1133">Transmembrane helix</keyword>
<evidence type="ECO:0000313" key="3">
    <source>
        <dbReference type="Proteomes" id="UP000275663"/>
    </source>
</evidence>
<dbReference type="Proteomes" id="UP000275663">
    <property type="component" value="Chromosome"/>
</dbReference>
<feature type="transmembrane region" description="Helical" evidence="1">
    <location>
        <begin position="244"/>
        <end position="262"/>
    </location>
</feature>